<evidence type="ECO:0000313" key="1">
    <source>
        <dbReference type="EMBL" id="TVZ02669.1"/>
    </source>
</evidence>
<dbReference type="AlphaFoldDB" id="A0A6P2BU95"/>
<reference evidence="1 2" key="1">
    <citation type="submission" date="2018-11" db="EMBL/GenBank/DDBJ databases">
        <title>Trebonia kvetii gen.nov., sp.nov., a novel acidophilic actinobacterium, and proposal of the new actinobacterial family Treboniaceae fam. nov.</title>
        <authorList>
            <person name="Rapoport D."/>
            <person name="Sagova-Mareckova M."/>
            <person name="Sedlacek I."/>
            <person name="Provaznik J."/>
            <person name="Kralova S."/>
            <person name="Pavlinic D."/>
            <person name="Benes V."/>
            <person name="Kopecky J."/>
        </authorList>
    </citation>
    <scope>NUCLEOTIDE SEQUENCE [LARGE SCALE GENOMIC DNA]</scope>
    <source>
        <strain evidence="1 2">15Tr583</strain>
    </source>
</reference>
<accession>A0A6P2BU95</accession>
<dbReference type="EMBL" id="RPFW01000005">
    <property type="protein sequence ID" value="TVZ02669.1"/>
    <property type="molecule type" value="Genomic_DNA"/>
</dbReference>
<dbReference type="GO" id="GO:0003676">
    <property type="term" value="F:nucleic acid binding"/>
    <property type="evidence" value="ECO:0007669"/>
    <property type="project" value="InterPro"/>
</dbReference>
<dbReference type="RefSeq" id="WP_145857903.1">
    <property type="nucleotide sequence ID" value="NZ_RPFW01000005.1"/>
</dbReference>
<organism evidence="1 2">
    <name type="scientific">Trebonia kvetii</name>
    <dbReference type="NCBI Taxonomy" id="2480626"/>
    <lineage>
        <taxon>Bacteria</taxon>
        <taxon>Bacillati</taxon>
        <taxon>Actinomycetota</taxon>
        <taxon>Actinomycetes</taxon>
        <taxon>Streptosporangiales</taxon>
        <taxon>Treboniaceae</taxon>
        <taxon>Trebonia</taxon>
    </lineage>
</organism>
<dbReference type="InterPro" id="IPR036397">
    <property type="entry name" value="RNaseH_sf"/>
</dbReference>
<evidence type="ECO:0008006" key="3">
    <source>
        <dbReference type="Google" id="ProtNLM"/>
    </source>
</evidence>
<proteinExistence type="predicted"/>
<dbReference type="Gene3D" id="3.30.420.10">
    <property type="entry name" value="Ribonuclease H-like superfamily/Ribonuclease H"/>
    <property type="match status" value="1"/>
</dbReference>
<sequence length="172" mass="19117">MSKKTPWIFVDCEARGTSPVYGVLTEFGAVHYDTRDTFHGRLFEATPDPANPAVSIVGERVATDAEVAGSFAAWLYAHLGSTPPVFVSDNPAYDWQWIAGMFDRAGLDNPFGHSARRIGDFWAGLNRNWSDTQSWKRLRRTAHDHNPVNDAMGNVEAFEEILRMVSDSMAGP</sequence>
<dbReference type="OrthoDB" id="9803925at2"/>
<keyword evidence="2" id="KW-1185">Reference proteome</keyword>
<dbReference type="InterPro" id="IPR012337">
    <property type="entry name" value="RNaseH-like_sf"/>
</dbReference>
<protein>
    <recommendedName>
        <fullName evidence="3">Exonuclease</fullName>
    </recommendedName>
</protein>
<gene>
    <name evidence="1" type="ORF">EAS64_28305</name>
</gene>
<dbReference type="SUPFAM" id="SSF53098">
    <property type="entry name" value="Ribonuclease H-like"/>
    <property type="match status" value="1"/>
</dbReference>
<comment type="caution">
    <text evidence="1">The sequence shown here is derived from an EMBL/GenBank/DDBJ whole genome shotgun (WGS) entry which is preliminary data.</text>
</comment>
<dbReference type="Proteomes" id="UP000460272">
    <property type="component" value="Unassembled WGS sequence"/>
</dbReference>
<evidence type="ECO:0000313" key="2">
    <source>
        <dbReference type="Proteomes" id="UP000460272"/>
    </source>
</evidence>
<name>A0A6P2BU95_9ACTN</name>